<dbReference type="GO" id="GO:0005737">
    <property type="term" value="C:cytoplasm"/>
    <property type="evidence" value="ECO:0007669"/>
    <property type="project" value="UniProtKB-ARBA"/>
</dbReference>
<dbReference type="InterPro" id="IPR054517">
    <property type="entry name" value="SPEF2_D5"/>
</dbReference>
<evidence type="ECO:0000313" key="4">
    <source>
        <dbReference type="EMBL" id="OWZ24331.1"/>
    </source>
</evidence>
<reference evidence="5" key="1">
    <citation type="submission" date="2017-03" db="EMBL/GenBank/DDBJ databases">
        <title>Phytopthora megakarya and P. palmivora, two closely related causual agents of cacao black pod achieved similar genome size and gene model numbers by different mechanisms.</title>
        <authorList>
            <person name="Ali S."/>
            <person name="Shao J."/>
            <person name="Larry D.J."/>
            <person name="Kronmiller B."/>
            <person name="Shen D."/>
            <person name="Strem M.D."/>
            <person name="Melnick R.L."/>
            <person name="Guiltinan M.J."/>
            <person name="Tyler B.M."/>
            <person name="Meinhardt L.W."/>
            <person name="Bailey B.A."/>
        </authorList>
    </citation>
    <scope>NUCLEOTIDE SEQUENCE [LARGE SCALE GENOMIC DNA]</scope>
    <source>
        <strain evidence="5">zdho120</strain>
    </source>
</reference>
<dbReference type="EMBL" id="NBNE01000018">
    <property type="protein sequence ID" value="OWZ24331.1"/>
    <property type="molecule type" value="Genomic_DNA"/>
</dbReference>
<sequence>MATPLLRWLNQELELSTQVTDMEVDFANGYLLGEILHRLNHQHNFKDFMRSSSADAKILNFCLLEPTLRNLNIKFDATVASSIMNEQENAAANLLYQIKIAADRVARAPGVSTKSLERTGIIPLHNRPVKLAKPAYDSEEHRQFEHSVRRHVQSITSLQQKKDQIAEEATKREAYLASLKEQKEVLEATKAERLHRAYIHSSFIKEALEETDSPAWRLALQKKSAREQRRAAFLQQMLQKREEAENNFTFSLRRKVQCDLDDFDAQVGSKGTIEGGKVSSRKSAGYGLRSLTTALNTAADKKKHSTSNLAGSPVNEMELYHANVLEMDRASGVIKRQKQRREKRKENLSRRRKRFVQESVYTHSRIGSARVTSILEDVVLRDTNSEKDIHGAVDRILVYKEVARENRAMRNQEYANQQEVDSLSAIDRDTSCYHNLLLQFEDDREMQVVQQSDVQLSIDAADRFLSEQISGAITKELVEFVMFIAGRREETLHSRDPNTFLFAETWNEYKTKFANAYNLKDTSPLVTSEDTSQIELLNCHELQQYLLNFQSLFSATDQQPQLKTIDDGSLFVGAEEVIKDCFILGEEIKSLRWIARFSSHAEAGGINTGSIVPTAKLPTTSSHGQLRVFIFGPPFAGREEQAKLLGEAHNLDILSVHELMQNAIENSSEIGRQVKDLLIIGKEIPQELYSQVVMEYIVAVEAQATGQNNTNKAGWVIYDLPATEQHAKSLEEHLTGYVDPQLIPSPYDFESAIAPGRIKPEVSPTFLYGKSGVDLVFHIDCPIGTTLDRCLGRVEDGTTGNKYHLVFEPPPDESIERHRLHHVNPSAYSSELLSLHGLANDGFSHDHKAWHAKFKTLHELSTGMTPTEIHEVIAEVVNRLLQERKDEVDTKQHQQEADEHVLMEKEEERQRRLNSFESEIGEAQIEVTKVEASITAAEETKAKKEEMMELKQKLDEAQRQLDNVMGKVNSWVDEEKLCRPVPTSKYSGELMPATAQALSALWNSMEAEYISTMKTSFELLRNQRHRVTDRAQLMTSEFCEFVRRLDQKQEVVNAFQKQFNEVIEEMRFDDQTKLELHARADTLHDELESLIVTKVAENDEELSGMFGDGWTEDTCQQVAVIYQMALQAEIDRFRTSIQILVDGHYAASSDRPQLSSIVEIWHTHQPRLELSCRIYRDPANDTPVEIPTAPVTTGKAAPKGKGKASVAAVVPPTNVTAANSEEALAEALTMTELLAEYAHVLQRCGMLMEAITPIANTVAESVANDHGNTHQQDTCKVNLLNGIKYEHNLMEQRVRYLQEATEKARDEITRTMRSIEITLRDVLQDRRDREQVAVAALVEYVRTAIEAEPKLVDRFPPTLQLREDTTVHVDEGKRLLPRMSPDAPPVVEETHELLLNLRQRECIREILTSQTIDNSGLLPLITAVETITALTSLPDALPAVWRRCPAHVIAAVSPIVLQSPYQFNLLLVQIATQFTQQSFVDVDALVTAMSTRDDLLHQFQQDEAQNQQERQEPLQHDTIAPNTAE</sequence>
<dbReference type="PANTHER" id="PTHR14919:SF0">
    <property type="entry name" value="SPERM FLAGELLAR PROTEIN 2"/>
    <property type="match status" value="1"/>
</dbReference>
<gene>
    <name evidence="4" type="ORF">PHMEG_000651</name>
</gene>
<dbReference type="SUPFAM" id="SSF52540">
    <property type="entry name" value="P-loop containing nucleoside triphosphate hydrolases"/>
    <property type="match status" value="1"/>
</dbReference>
<proteinExistence type="predicted"/>
<dbReference type="InterPro" id="IPR052634">
    <property type="entry name" value="Sperm_flagellar-bone_growth"/>
</dbReference>
<comment type="caution">
    <text evidence="4">The sequence shown here is derived from an EMBL/GenBank/DDBJ whole genome shotgun (WGS) entry which is preliminary data.</text>
</comment>
<dbReference type="OrthoDB" id="62528at2759"/>
<accession>A0A225X349</accession>
<feature type="region of interest" description="Disordered" evidence="2">
    <location>
        <begin position="1503"/>
        <end position="1525"/>
    </location>
</feature>
<dbReference type="InterPro" id="IPR010441">
    <property type="entry name" value="CH_2"/>
</dbReference>
<dbReference type="Gene3D" id="3.40.50.300">
    <property type="entry name" value="P-loop containing nucleotide triphosphate hydrolases"/>
    <property type="match status" value="1"/>
</dbReference>
<dbReference type="Pfam" id="PF22946">
    <property type="entry name" value="SPEF2_D5"/>
    <property type="match status" value="1"/>
</dbReference>
<keyword evidence="5" id="KW-1185">Reference proteome</keyword>
<protein>
    <submittedName>
        <fullName evidence="4">Flagellar protein</fullName>
    </submittedName>
</protein>
<dbReference type="Proteomes" id="UP000198211">
    <property type="component" value="Unassembled WGS sequence"/>
</dbReference>
<keyword evidence="1" id="KW-0175">Coiled coil</keyword>
<keyword evidence="4" id="KW-0282">Flagellum</keyword>
<feature type="domain" description="Calponin-homology (CH)" evidence="3">
    <location>
        <begin position="1"/>
        <end position="103"/>
    </location>
</feature>
<keyword evidence="4" id="KW-0966">Cell projection</keyword>
<evidence type="ECO:0000256" key="2">
    <source>
        <dbReference type="SAM" id="MobiDB-lite"/>
    </source>
</evidence>
<dbReference type="PANTHER" id="PTHR14919">
    <property type="entry name" value="KPL2-RELATED"/>
    <property type="match status" value="1"/>
</dbReference>
<evidence type="ECO:0000259" key="3">
    <source>
        <dbReference type="PROSITE" id="PS50021"/>
    </source>
</evidence>
<name>A0A225X349_9STRA</name>
<dbReference type="InterPro" id="IPR036872">
    <property type="entry name" value="CH_dom_sf"/>
</dbReference>
<dbReference type="STRING" id="4795.A0A225X349"/>
<keyword evidence="4" id="KW-0969">Cilium</keyword>
<evidence type="ECO:0000256" key="1">
    <source>
        <dbReference type="SAM" id="Coils"/>
    </source>
</evidence>
<dbReference type="PROSITE" id="PS50021">
    <property type="entry name" value="CH"/>
    <property type="match status" value="1"/>
</dbReference>
<feature type="coiled-coil region" evidence="1">
    <location>
        <begin position="913"/>
        <end position="974"/>
    </location>
</feature>
<dbReference type="InterPro" id="IPR001715">
    <property type="entry name" value="CH_dom"/>
</dbReference>
<dbReference type="Pfam" id="PF00406">
    <property type="entry name" value="ADK"/>
    <property type="match status" value="1"/>
</dbReference>
<organism evidence="4 5">
    <name type="scientific">Phytophthora megakarya</name>
    <dbReference type="NCBI Taxonomy" id="4795"/>
    <lineage>
        <taxon>Eukaryota</taxon>
        <taxon>Sar</taxon>
        <taxon>Stramenopiles</taxon>
        <taxon>Oomycota</taxon>
        <taxon>Peronosporomycetes</taxon>
        <taxon>Peronosporales</taxon>
        <taxon>Peronosporaceae</taxon>
        <taxon>Phytophthora</taxon>
    </lineage>
</organism>
<dbReference type="Gene3D" id="1.10.418.10">
    <property type="entry name" value="Calponin-like domain"/>
    <property type="match status" value="1"/>
</dbReference>
<dbReference type="InterPro" id="IPR027417">
    <property type="entry name" value="P-loop_NTPase"/>
</dbReference>
<evidence type="ECO:0000313" key="5">
    <source>
        <dbReference type="Proteomes" id="UP000198211"/>
    </source>
</evidence>
<dbReference type="Pfam" id="PF06294">
    <property type="entry name" value="CH_2"/>
    <property type="match status" value="1"/>
</dbReference>